<keyword evidence="5" id="KW-1185">Reference proteome</keyword>
<feature type="domain" description="TonB C-terminal" evidence="3">
    <location>
        <begin position="213"/>
        <end position="311"/>
    </location>
</feature>
<dbReference type="SUPFAM" id="SSF74653">
    <property type="entry name" value="TolA/TonB C-terminal domain"/>
    <property type="match status" value="1"/>
</dbReference>
<organism evidence="4 5">
    <name type="scientific">Altererythrobacter lutimaris</name>
    <dbReference type="NCBI Taxonomy" id="2743979"/>
    <lineage>
        <taxon>Bacteria</taxon>
        <taxon>Pseudomonadati</taxon>
        <taxon>Pseudomonadota</taxon>
        <taxon>Alphaproteobacteria</taxon>
        <taxon>Sphingomonadales</taxon>
        <taxon>Erythrobacteraceae</taxon>
        <taxon>Altererythrobacter</taxon>
    </lineage>
</organism>
<dbReference type="Proteomes" id="UP000546031">
    <property type="component" value="Unassembled WGS sequence"/>
</dbReference>
<dbReference type="EMBL" id="JABWTA010000001">
    <property type="protein sequence ID" value="NVE95466.1"/>
    <property type="molecule type" value="Genomic_DNA"/>
</dbReference>
<proteinExistence type="predicted"/>
<feature type="region of interest" description="Disordered" evidence="1">
    <location>
        <begin position="311"/>
        <end position="337"/>
    </location>
</feature>
<dbReference type="GO" id="GO:0055085">
    <property type="term" value="P:transmembrane transport"/>
    <property type="evidence" value="ECO:0007669"/>
    <property type="project" value="InterPro"/>
</dbReference>
<keyword evidence="2" id="KW-0732">Signal</keyword>
<evidence type="ECO:0000313" key="5">
    <source>
        <dbReference type="Proteomes" id="UP000546031"/>
    </source>
</evidence>
<dbReference type="AlphaFoldDB" id="A0A850HEF6"/>
<evidence type="ECO:0000259" key="3">
    <source>
        <dbReference type="PROSITE" id="PS52015"/>
    </source>
</evidence>
<sequence>MLRPHKAFGLALSASLIAAHVPLAAQDSDAETASQVSEEDVNYFAADRFEPTSKWRLSRKGPGCTIRRDFAHADGRQATLTWQRVHPGWTVQVGLFGDGIARMRGTLETQFVPASGFAEHGYVANASLGEKPGVAFATLLFAETGKLKDAVERAMQRADLENQSTHYVIIGASQKPIALHTGSVAVALATLDKCAREELDALGPFIGIRSSAQPVDQAEWARKLHANYPSRALRSGWSGPVPVRLIVNEEGRAERCDTLHQLAAKPLQEAACHDLLEHSRFEPAKGANGNPMKGIYITSVVYRLSGRPPVDAHGLLHRKPKEGRKGPRKLAPETPAD</sequence>
<protein>
    <submittedName>
        <fullName evidence="4">Energy transducer TonB</fullName>
    </submittedName>
</protein>
<comment type="caution">
    <text evidence="4">The sequence shown here is derived from an EMBL/GenBank/DDBJ whole genome shotgun (WGS) entry which is preliminary data.</text>
</comment>
<evidence type="ECO:0000256" key="2">
    <source>
        <dbReference type="SAM" id="SignalP"/>
    </source>
</evidence>
<reference evidence="4 5" key="1">
    <citation type="submission" date="2020-06" db="EMBL/GenBank/DDBJ databases">
        <title>Altererythrobacter lutimaris sp. nov., a marine bacterium isolated from a tidal flat.</title>
        <authorList>
            <person name="Kim D."/>
            <person name="Yoo Y."/>
            <person name="Kim J.-J."/>
        </authorList>
    </citation>
    <scope>NUCLEOTIDE SEQUENCE [LARGE SCALE GENOMIC DNA]</scope>
    <source>
        <strain evidence="4 5">JGD-16</strain>
    </source>
</reference>
<dbReference type="Pfam" id="PF03544">
    <property type="entry name" value="TonB_C"/>
    <property type="match status" value="1"/>
</dbReference>
<evidence type="ECO:0000313" key="4">
    <source>
        <dbReference type="EMBL" id="NVE95466.1"/>
    </source>
</evidence>
<gene>
    <name evidence="4" type="ORF">HUO12_11195</name>
</gene>
<dbReference type="RefSeq" id="WP_176273678.1">
    <property type="nucleotide sequence ID" value="NZ_JABWTA010000001.1"/>
</dbReference>
<name>A0A850HEF6_9SPHN</name>
<feature type="chain" id="PRO_5032759458" evidence="2">
    <location>
        <begin position="25"/>
        <end position="337"/>
    </location>
</feature>
<accession>A0A850HEF6</accession>
<feature type="signal peptide" evidence="2">
    <location>
        <begin position="1"/>
        <end position="24"/>
    </location>
</feature>
<dbReference type="InterPro" id="IPR037682">
    <property type="entry name" value="TonB_C"/>
</dbReference>
<feature type="compositionally biased region" description="Basic residues" evidence="1">
    <location>
        <begin position="315"/>
        <end position="328"/>
    </location>
</feature>
<dbReference type="Gene3D" id="3.30.1150.10">
    <property type="match status" value="1"/>
</dbReference>
<evidence type="ECO:0000256" key="1">
    <source>
        <dbReference type="SAM" id="MobiDB-lite"/>
    </source>
</evidence>
<dbReference type="PROSITE" id="PS52015">
    <property type="entry name" value="TONB_CTD"/>
    <property type="match status" value="1"/>
</dbReference>